<organism evidence="1">
    <name type="scientific">marine sediment metagenome</name>
    <dbReference type="NCBI Taxonomy" id="412755"/>
    <lineage>
        <taxon>unclassified sequences</taxon>
        <taxon>metagenomes</taxon>
        <taxon>ecological metagenomes</taxon>
    </lineage>
</organism>
<name>X1C7N6_9ZZZZ</name>
<comment type="caution">
    <text evidence="1">The sequence shown here is derived from an EMBL/GenBank/DDBJ whole genome shotgun (WGS) entry which is preliminary data.</text>
</comment>
<sequence>MKGRIPWNKGLGGKNNPFYGKRVLIELNSKSLGDTLAWISAVSE</sequence>
<accession>X1C7N6</accession>
<proteinExistence type="predicted"/>
<dbReference type="EMBL" id="BART01011074">
    <property type="protein sequence ID" value="GAG80426.1"/>
    <property type="molecule type" value="Genomic_DNA"/>
</dbReference>
<gene>
    <name evidence="1" type="ORF">S01H4_23771</name>
</gene>
<evidence type="ECO:0000313" key="1">
    <source>
        <dbReference type="EMBL" id="GAG80426.1"/>
    </source>
</evidence>
<feature type="non-terminal residue" evidence="1">
    <location>
        <position position="44"/>
    </location>
</feature>
<dbReference type="AlphaFoldDB" id="X1C7N6"/>
<protein>
    <submittedName>
        <fullName evidence="1">Uncharacterized protein</fullName>
    </submittedName>
</protein>
<reference evidence="1" key="1">
    <citation type="journal article" date="2014" name="Front. Microbiol.">
        <title>High frequency of phylogenetically diverse reductive dehalogenase-homologous genes in deep subseafloor sedimentary metagenomes.</title>
        <authorList>
            <person name="Kawai M."/>
            <person name="Futagami T."/>
            <person name="Toyoda A."/>
            <person name="Takaki Y."/>
            <person name="Nishi S."/>
            <person name="Hori S."/>
            <person name="Arai W."/>
            <person name="Tsubouchi T."/>
            <person name="Morono Y."/>
            <person name="Uchiyama I."/>
            <person name="Ito T."/>
            <person name="Fujiyama A."/>
            <person name="Inagaki F."/>
            <person name="Takami H."/>
        </authorList>
    </citation>
    <scope>NUCLEOTIDE SEQUENCE</scope>
    <source>
        <strain evidence="1">Expedition CK06-06</strain>
    </source>
</reference>